<feature type="transmembrane region" description="Helical" evidence="7">
    <location>
        <begin position="278"/>
        <end position="299"/>
    </location>
</feature>
<proteinExistence type="inferred from homology"/>
<evidence type="ECO:0000256" key="1">
    <source>
        <dbReference type="ARBA" id="ARBA00004651"/>
    </source>
</evidence>
<feature type="transmembrane region" description="Helical" evidence="7">
    <location>
        <begin position="86"/>
        <end position="104"/>
    </location>
</feature>
<dbReference type="EMBL" id="JWHR01000064">
    <property type="protein sequence ID" value="KHS57765.1"/>
    <property type="molecule type" value="Genomic_DNA"/>
</dbReference>
<dbReference type="PANTHER" id="PTHR40074:SF2">
    <property type="entry name" value="O-ACETYLTRANSFERASE WECH"/>
    <property type="match status" value="1"/>
</dbReference>
<evidence type="ECO:0000256" key="4">
    <source>
        <dbReference type="ARBA" id="ARBA00022692"/>
    </source>
</evidence>
<feature type="transmembrane region" description="Helical" evidence="7">
    <location>
        <begin position="141"/>
        <end position="160"/>
    </location>
</feature>
<dbReference type="OrthoDB" id="1745300at2"/>
<dbReference type="GO" id="GO:0009246">
    <property type="term" value="P:enterobacterial common antigen biosynthetic process"/>
    <property type="evidence" value="ECO:0007669"/>
    <property type="project" value="TreeGrafter"/>
</dbReference>
<evidence type="ECO:0000256" key="7">
    <source>
        <dbReference type="SAM" id="Phobius"/>
    </source>
</evidence>
<comment type="caution">
    <text evidence="9">The sequence shown here is derived from an EMBL/GenBank/DDBJ whole genome shotgun (WGS) entry which is preliminary data.</text>
</comment>
<keyword evidence="4 7" id="KW-0812">Transmembrane</keyword>
<comment type="subcellular location">
    <subcellularLocation>
        <location evidence="1">Cell membrane</location>
        <topology evidence="1">Multi-pass membrane protein</topology>
    </subcellularLocation>
</comment>
<feature type="transmembrane region" description="Helical" evidence="7">
    <location>
        <begin position="311"/>
        <end position="332"/>
    </location>
</feature>
<organism evidence="9 10">
    <name type="scientific">Terrisporobacter othiniensis</name>
    <dbReference type="NCBI Taxonomy" id="1577792"/>
    <lineage>
        <taxon>Bacteria</taxon>
        <taxon>Bacillati</taxon>
        <taxon>Bacillota</taxon>
        <taxon>Clostridia</taxon>
        <taxon>Peptostreptococcales</taxon>
        <taxon>Peptostreptococcaceae</taxon>
        <taxon>Terrisporobacter</taxon>
    </lineage>
</organism>
<evidence type="ECO:0000313" key="10">
    <source>
        <dbReference type="Proteomes" id="UP000031189"/>
    </source>
</evidence>
<keyword evidence="5 7" id="KW-1133">Transmembrane helix</keyword>
<accession>A0A0B3WT77</accession>
<dbReference type="InterPro" id="IPR002656">
    <property type="entry name" value="Acyl_transf_3_dom"/>
</dbReference>
<evidence type="ECO:0000256" key="2">
    <source>
        <dbReference type="ARBA" id="ARBA00007400"/>
    </source>
</evidence>
<evidence type="ECO:0000313" key="9">
    <source>
        <dbReference type="EMBL" id="KHS57765.1"/>
    </source>
</evidence>
<keyword evidence="10" id="KW-1185">Reference proteome</keyword>
<dbReference type="PANTHER" id="PTHR40074">
    <property type="entry name" value="O-ACETYLTRANSFERASE WECH"/>
    <property type="match status" value="1"/>
</dbReference>
<evidence type="ECO:0000256" key="6">
    <source>
        <dbReference type="ARBA" id="ARBA00023136"/>
    </source>
</evidence>
<dbReference type="RefSeq" id="WP_039679047.1">
    <property type="nucleotide sequence ID" value="NZ_JAWGXO010000002.1"/>
</dbReference>
<gene>
    <name evidence="9" type="ORF">QX51_06265</name>
</gene>
<feature type="transmembrane region" description="Helical" evidence="7">
    <location>
        <begin position="167"/>
        <end position="198"/>
    </location>
</feature>
<name>A0A0B3WT77_9FIRM</name>
<feature type="transmembrane region" description="Helical" evidence="7">
    <location>
        <begin position="210"/>
        <end position="230"/>
    </location>
</feature>
<dbReference type="STRING" id="1577792.QX51_06265"/>
<feature type="transmembrane region" description="Helical" evidence="7">
    <location>
        <begin position="237"/>
        <end position="258"/>
    </location>
</feature>
<feature type="transmembrane region" description="Helical" evidence="7">
    <location>
        <begin position="48"/>
        <end position="65"/>
    </location>
</feature>
<dbReference type="Proteomes" id="UP000031189">
    <property type="component" value="Unassembled WGS sequence"/>
</dbReference>
<reference evidence="9 10" key="1">
    <citation type="submission" date="2014-12" db="EMBL/GenBank/DDBJ databases">
        <title>Draft genome sequence of Terrisporobacter sp. 08-306576, isolated from the blood culture of a bacteremia patient.</title>
        <authorList>
            <person name="Lund L.C."/>
            <person name="Sydenham T.V."/>
            <person name="Hogh S.V."/>
            <person name="Skov M.N."/>
            <person name="Kemp M."/>
            <person name="Justesen U.S."/>
        </authorList>
    </citation>
    <scope>NUCLEOTIDE SEQUENCE [LARGE SCALE GENOMIC DNA]</scope>
    <source>
        <strain evidence="9 10">08-306576</strain>
    </source>
</reference>
<keyword evidence="6 7" id="KW-0472">Membrane</keyword>
<evidence type="ECO:0000256" key="5">
    <source>
        <dbReference type="ARBA" id="ARBA00022989"/>
    </source>
</evidence>
<dbReference type="GO" id="GO:0016413">
    <property type="term" value="F:O-acetyltransferase activity"/>
    <property type="evidence" value="ECO:0007669"/>
    <property type="project" value="TreeGrafter"/>
</dbReference>
<sequence length="347" mass="40756">MDKYLSNKLKNMSLFMTFFVVILHSNNLENSSVLNVNTLVQNVIGQGIVRIAVPMFFVISGYLFFYKFKPSTEAFISKYKKRFKSLFIPYFIWCTGWLIILYLVELTAFGRAMFSDRIIADYNAVELFKNTYIYPLPYQFWYIRALMINVVISPIIYYIIDKLKDKALLVITVFWFFDVIYYPILMFAVGACFAIGNFDLYFKKYKDKGYLFGLGYILAIVLKTVLIYMPQIPYYDYVLLLAENIIILCGVPFAWFLYDVVGERFKNKFDLGKEMRLAKYGIFIYFFHIPLQSIIKKIWFKVMPISSMSSLIIFFVAPIITITICSCVAIFMRKYMRKVYGVLTGGR</sequence>
<keyword evidence="3" id="KW-1003">Cell membrane</keyword>
<evidence type="ECO:0000256" key="3">
    <source>
        <dbReference type="ARBA" id="ARBA00022475"/>
    </source>
</evidence>
<comment type="similarity">
    <text evidence="2">Belongs to the acyltransferase 3 family.</text>
</comment>
<protein>
    <recommendedName>
        <fullName evidence="8">Acyltransferase 3 domain-containing protein</fullName>
    </recommendedName>
</protein>
<dbReference type="Pfam" id="PF01757">
    <property type="entry name" value="Acyl_transf_3"/>
    <property type="match status" value="1"/>
</dbReference>
<evidence type="ECO:0000259" key="8">
    <source>
        <dbReference type="Pfam" id="PF01757"/>
    </source>
</evidence>
<dbReference type="AlphaFoldDB" id="A0A0B3WT77"/>
<feature type="domain" description="Acyltransferase 3" evidence="8">
    <location>
        <begin position="17"/>
        <end position="326"/>
    </location>
</feature>
<dbReference type="GO" id="GO:0005886">
    <property type="term" value="C:plasma membrane"/>
    <property type="evidence" value="ECO:0007669"/>
    <property type="project" value="UniProtKB-SubCell"/>
</dbReference>